<dbReference type="Pfam" id="PF05018">
    <property type="entry name" value="CFA20_dom"/>
    <property type="match status" value="1"/>
</dbReference>
<feature type="domain" description="CFA20" evidence="1">
    <location>
        <begin position="35"/>
        <end position="217"/>
    </location>
</feature>
<proteinExistence type="predicted"/>
<comment type="caution">
    <text evidence="2">The sequence shown here is derived from an EMBL/GenBank/DDBJ whole genome shotgun (WGS) entry which is preliminary data.</text>
</comment>
<dbReference type="InterPro" id="IPR040441">
    <property type="entry name" value="CFA20/CFAP20DC"/>
</dbReference>
<dbReference type="EMBL" id="CAXLJM020000160">
    <property type="protein sequence ID" value="CAL8144349.1"/>
    <property type="molecule type" value="Genomic_DNA"/>
</dbReference>
<gene>
    <name evidence="2" type="ORF">ODALV1_LOCUS30167</name>
</gene>
<accession>A0ABP1S611</accession>
<evidence type="ECO:0000313" key="3">
    <source>
        <dbReference type="Proteomes" id="UP001642540"/>
    </source>
</evidence>
<organism evidence="2 3">
    <name type="scientific">Orchesella dallaii</name>
    <dbReference type="NCBI Taxonomy" id="48710"/>
    <lineage>
        <taxon>Eukaryota</taxon>
        <taxon>Metazoa</taxon>
        <taxon>Ecdysozoa</taxon>
        <taxon>Arthropoda</taxon>
        <taxon>Hexapoda</taxon>
        <taxon>Collembola</taxon>
        <taxon>Entomobryomorpha</taxon>
        <taxon>Entomobryoidea</taxon>
        <taxon>Orchesellidae</taxon>
        <taxon>Orchesellinae</taxon>
        <taxon>Orchesella</taxon>
    </lineage>
</organism>
<sequence>MAMGFSLGKFFDGPFPLDYLTCAPRDIPNKPSSLFGQSIQAGVLSIFHSANDKALDIWEKQVRKGHIKKVHDVHINASTLEIMGANMASVFITTPIGIFQTLGVRLPFLVLVVKNLRKHFMFDVLVVDDKNLRRRFRFTNSISTCRIKPHISLIPLAMDDGWNEIKINLPEILAKTYTTSHKETIRVQIHGNCRLRRALFCEKTATDDTLPADVKAFIATAARDATAEITNPETETLLAPPSLNDDTFTLVTASTPTTVAATWNNRNVK</sequence>
<protein>
    <recommendedName>
        <fullName evidence="1">CFA20 domain-containing protein</fullName>
    </recommendedName>
</protein>
<reference evidence="2 3" key="1">
    <citation type="submission" date="2024-08" db="EMBL/GenBank/DDBJ databases">
        <authorList>
            <person name="Cucini C."/>
            <person name="Frati F."/>
        </authorList>
    </citation>
    <scope>NUCLEOTIDE SEQUENCE [LARGE SCALE GENOMIC DNA]</scope>
</reference>
<dbReference type="InterPro" id="IPR007714">
    <property type="entry name" value="CFA20_dom"/>
</dbReference>
<evidence type="ECO:0000259" key="1">
    <source>
        <dbReference type="Pfam" id="PF05018"/>
    </source>
</evidence>
<evidence type="ECO:0000313" key="2">
    <source>
        <dbReference type="EMBL" id="CAL8144349.1"/>
    </source>
</evidence>
<dbReference type="Proteomes" id="UP001642540">
    <property type="component" value="Unassembled WGS sequence"/>
</dbReference>
<name>A0ABP1S611_9HEXA</name>
<keyword evidence="3" id="KW-1185">Reference proteome</keyword>
<dbReference type="PANTHER" id="PTHR12458">
    <property type="entry name" value="ORF PROTEIN"/>
    <property type="match status" value="1"/>
</dbReference>